<evidence type="ECO:0000313" key="1">
    <source>
        <dbReference type="EMBL" id="MBE9077101.1"/>
    </source>
</evidence>
<keyword evidence="2" id="KW-1185">Reference proteome</keyword>
<keyword evidence="1" id="KW-0378">Hydrolase</keyword>
<dbReference type="InterPro" id="IPR012765">
    <property type="entry name" value="GGPPase"/>
</dbReference>
<dbReference type="NCBIfam" id="TIGR02399">
    <property type="entry name" value="salt_tol_Pase"/>
    <property type="match status" value="1"/>
</dbReference>
<dbReference type="AlphaFoldDB" id="A0A8J7AML6"/>
<proteinExistence type="predicted"/>
<dbReference type="GO" id="GO:0050530">
    <property type="term" value="F:glucosylglycerol 3-phosphatase activity"/>
    <property type="evidence" value="ECO:0007669"/>
    <property type="project" value="UniProtKB-EC"/>
</dbReference>
<accession>A0A8J7AML6</accession>
<dbReference type="RefSeq" id="WP_193905762.1">
    <property type="nucleotide sequence ID" value="NZ_JADEXG010000012.1"/>
</dbReference>
<protein>
    <submittedName>
        <fullName evidence="1">Glucosylglycerol 3-phosphatase</fullName>
        <ecNumber evidence="1">3.1.3.69</ecNumber>
    </submittedName>
</protein>
<dbReference type="Proteomes" id="UP000636505">
    <property type="component" value="Unassembled WGS sequence"/>
</dbReference>
<evidence type="ECO:0000313" key="2">
    <source>
        <dbReference type="Proteomes" id="UP000636505"/>
    </source>
</evidence>
<dbReference type="EC" id="3.1.3.69" evidence="1"/>
<reference evidence="1" key="1">
    <citation type="submission" date="2020-10" db="EMBL/GenBank/DDBJ databases">
        <authorList>
            <person name="Castelo-Branco R."/>
            <person name="Eusebio N."/>
            <person name="Adriana R."/>
            <person name="Vieira A."/>
            <person name="Brugerolle De Fraissinette N."/>
            <person name="Rezende De Castro R."/>
            <person name="Schneider M.P."/>
            <person name="Vasconcelos V."/>
            <person name="Leao P.N."/>
        </authorList>
    </citation>
    <scope>NUCLEOTIDE SEQUENCE</scope>
    <source>
        <strain evidence="1">LEGE 07310</strain>
    </source>
</reference>
<organism evidence="1 2">
    <name type="scientific">Vasconcelosia minhoensis LEGE 07310</name>
    <dbReference type="NCBI Taxonomy" id="915328"/>
    <lineage>
        <taxon>Bacteria</taxon>
        <taxon>Bacillati</taxon>
        <taxon>Cyanobacteriota</taxon>
        <taxon>Cyanophyceae</taxon>
        <taxon>Nodosilineales</taxon>
        <taxon>Cymatolegaceae</taxon>
        <taxon>Vasconcelosia</taxon>
        <taxon>Vasconcelosia minhoensis</taxon>
    </lineage>
</organism>
<comment type="caution">
    <text evidence="1">The sequence shown here is derived from an EMBL/GenBank/DDBJ whole genome shotgun (WGS) entry which is preliminary data.</text>
</comment>
<dbReference type="PIRSF" id="PIRSF020945">
    <property type="entry name" value="GGPPase"/>
    <property type="match status" value="1"/>
</dbReference>
<name>A0A8J7AML6_9CYAN</name>
<gene>
    <name evidence="1" type="primary">stpA</name>
    <name evidence="1" type="ORF">IQ241_07285</name>
</gene>
<dbReference type="EMBL" id="JADEXG010000012">
    <property type="protein sequence ID" value="MBE9077101.1"/>
    <property type="molecule type" value="Genomic_DNA"/>
</dbReference>
<sequence length="425" mass="46484">MVETALHRQRLSIDHGMFEQLLATTENLLIIQDLDGVCMGLVKDPLTRVMDLAYVEAVPKFEGHFFVLTNGEHIGQRGVQGIVERTVGDRASVQEKGLYLPGLGAGGVQWQDRYGQVSYPGVSEAELAFLAEVPQRIEQQMQQFLSEQMPDLSAEDQQHCLASSVLDNAASPTANLNTFYELLEGQTELFQRLQKSMQALMEALMAEAAERGLADSFFVHYAPNLGRSPQGGEIVWFADQGSSGTTDFQFMLRGAVKEAGVLALLNRYYFARTGQYPLGVNFNARQAPKEMDDLLLLVKQNFDPALMPLMVGIGDTVTSQGVTSNEGLEFKRGGSDRNFLQLLQNIGQAFDSGSLTVYIDSSGGELKNRQAVRLETGADGVPTVVEGPGDPRDSADPLTLNLVFPGGYRQYCQTFQAAAKRRAAG</sequence>
<dbReference type="Pfam" id="PF09506">
    <property type="entry name" value="Salt_tol_Pase"/>
    <property type="match status" value="1"/>
</dbReference>